<proteinExistence type="predicted"/>
<comment type="caution">
    <text evidence="1">The sequence shown here is derived from an EMBL/GenBank/DDBJ whole genome shotgun (WGS) entry which is preliminary data.</text>
</comment>
<evidence type="ECO:0000313" key="1">
    <source>
        <dbReference type="EMBL" id="OYN90163.1"/>
    </source>
</evidence>
<gene>
    <name evidence="1" type="ORF">CGZ91_08270</name>
</gene>
<organism evidence="1 2">
    <name type="scientific">Parenemella sanctibonifatiensis</name>
    <dbReference type="NCBI Taxonomy" id="2016505"/>
    <lineage>
        <taxon>Bacteria</taxon>
        <taxon>Bacillati</taxon>
        <taxon>Actinomycetota</taxon>
        <taxon>Actinomycetes</taxon>
        <taxon>Propionibacteriales</taxon>
        <taxon>Propionibacteriaceae</taxon>
        <taxon>Parenemella</taxon>
    </lineage>
</organism>
<sequence length="162" mass="18534">MDGRRFLHLERDTINYVLVEMDGWLPPLRVWLAVTIGARPVIDLESAEFNRRFAVEAWDRSPVAQRYAHQVINPVMMTWLMSREPDDFWIKGRWLVDTAVGLTAEDVLKSSQQKAQWLAELARHIPSASYRDWAHLEAQLAGVPALTTETSDQSDDSRSSDA</sequence>
<dbReference type="OrthoDB" id="3820934at2"/>
<accession>A0A255EPV9</accession>
<keyword evidence="2" id="KW-1185">Reference proteome</keyword>
<reference evidence="1 2" key="1">
    <citation type="submission" date="2017-07" db="EMBL/GenBank/DDBJ databases">
        <title>Draft whole genome sequences of clinical Proprionibacteriaceae strains.</title>
        <authorList>
            <person name="Bernier A.-M."/>
            <person name="Bernard K."/>
            <person name="Domingo M.-C."/>
        </authorList>
    </citation>
    <scope>NUCLEOTIDE SEQUENCE [LARGE SCALE GENOMIC DNA]</scope>
    <source>
        <strain evidence="1 2">NML 150081</strain>
    </source>
</reference>
<dbReference type="Proteomes" id="UP000216300">
    <property type="component" value="Unassembled WGS sequence"/>
</dbReference>
<name>A0A255EPV9_9ACTN</name>
<evidence type="ECO:0000313" key="2">
    <source>
        <dbReference type="Proteomes" id="UP000216300"/>
    </source>
</evidence>
<protein>
    <submittedName>
        <fullName evidence="1">Uncharacterized protein</fullName>
    </submittedName>
</protein>
<dbReference type="AlphaFoldDB" id="A0A255EPV9"/>
<dbReference type="EMBL" id="NMVJ01000007">
    <property type="protein sequence ID" value="OYN90163.1"/>
    <property type="molecule type" value="Genomic_DNA"/>
</dbReference>